<dbReference type="GO" id="GO:0005615">
    <property type="term" value="C:extracellular space"/>
    <property type="evidence" value="ECO:0007669"/>
    <property type="project" value="TreeGrafter"/>
</dbReference>
<dbReference type="GO" id="GO:0006508">
    <property type="term" value="P:proteolysis"/>
    <property type="evidence" value="ECO:0007669"/>
    <property type="project" value="TreeGrafter"/>
</dbReference>
<feature type="non-terminal residue" evidence="3">
    <location>
        <position position="1"/>
    </location>
</feature>
<dbReference type="Proteomes" id="UP000000311">
    <property type="component" value="Unassembled WGS sequence"/>
</dbReference>
<dbReference type="InParanoid" id="E2A582"/>
<keyword evidence="1 3" id="KW-0645">Protease</keyword>
<keyword evidence="4" id="KW-1185">Reference proteome</keyword>
<dbReference type="GO" id="GO:0016020">
    <property type="term" value="C:membrane"/>
    <property type="evidence" value="ECO:0007669"/>
    <property type="project" value="TreeGrafter"/>
</dbReference>
<name>E2A582_CAMFO</name>
<dbReference type="Pfam" id="PF01433">
    <property type="entry name" value="Peptidase_M1"/>
    <property type="match status" value="1"/>
</dbReference>
<gene>
    <name evidence="3" type="ORF">EAG_13326</name>
</gene>
<feature type="non-terminal residue" evidence="3">
    <location>
        <position position="64"/>
    </location>
</feature>
<dbReference type="GO" id="GO:0070006">
    <property type="term" value="F:metalloaminopeptidase activity"/>
    <property type="evidence" value="ECO:0007669"/>
    <property type="project" value="TreeGrafter"/>
</dbReference>
<accession>E2A582</accession>
<evidence type="ECO:0000313" key="3">
    <source>
        <dbReference type="EMBL" id="EFN71407.1"/>
    </source>
</evidence>
<dbReference type="GO" id="GO:0005737">
    <property type="term" value="C:cytoplasm"/>
    <property type="evidence" value="ECO:0007669"/>
    <property type="project" value="TreeGrafter"/>
</dbReference>
<dbReference type="EMBL" id="GL436879">
    <property type="protein sequence ID" value="EFN71407.1"/>
    <property type="molecule type" value="Genomic_DNA"/>
</dbReference>
<reference evidence="3 4" key="1">
    <citation type="journal article" date="2010" name="Science">
        <title>Genomic comparison of the ants Camponotus floridanus and Harpegnathos saltator.</title>
        <authorList>
            <person name="Bonasio R."/>
            <person name="Zhang G."/>
            <person name="Ye C."/>
            <person name="Mutti N.S."/>
            <person name="Fang X."/>
            <person name="Qin N."/>
            <person name="Donahue G."/>
            <person name="Yang P."/>
            <person name="Li Q."/>
            <person name="Li C."/>
            <person name="Zhang P."/>
            <person name="Huang Z."/>
            <person name="Berger S.L."/>
            <person name="Reinberg D."/>
            <person name="Wang J."/>
            <person name="Liebig J."/>
        </authorList>
    </citation>
    <scope>NUCLEOTIDE SEQUENCE [LARGE SCALE GENOMIC DNA]</scope>
    <source>
        <strain evidence="4">C129</strain>
    </source>
</reference>
<dbReference type="Gene3D" id="1.10.390.10">
    <property type="entry name" value="Neutral Protease Domain 2"/>
    <property type="match status" value="1"/>
</dbReference>
<evidence type="ECO:0000259" key="2">
    <source>
        <dbReference type="Pfam" id="PF01433"/>
    </source>
</evidence>
<keyword evidence="1 3" id="KW-0378">Hydrolase</keyword>
<keyword evidence="1 3" id="KW-0031">Aminopeptidase</keyword>
<dbReference type="AlphaFoldDB" id="E2A582"/>
<dbReference type="GO" id="GO:0008270">
    <property type="term" value="F:zinc ion binding"/>
    <property type="evidence" value="ECO:0007669"/>
    <property type="project" value="InterPro"/>
</dbReference>
<feature type="domain" description="Peptidase M1 membrane alanine aminopeptidase" evidence="2">
    <location>
        <begin position="2"/>
        <end position="63"/>
    </location>
</feature>
<dbReference type="InterPro" id="IPR014782">
    <property type="entry name" value="Peptidase_M1_dom"/>
</dbReference>
<dbReference type="GO" id="GO:0042277">
    <property type="term" value="F:peptide binding"/>
    <property type="evidence" value="ECO:0007669"/>
    <property type="project" value="TreeGrafter"/>
</dbReference>
<evidence type="ECO:0000256" key="1">
    <source>
        <dbReference type="ARBA" id="ARBA00022438"/>
    </source>
</evidence>
<organism evidence="4">
    <name type="scientific">Camponotus floridanus</name>
    <name type="common">Florida carpenter ant</name>
    <dbReference type="NCBI Taxonomy" id="104421"/>
    <lineage>
        <taxon>Eukaryota</taxon>
        <taxon>Metazoa</taxon>
        <taxon>Ecdysozoa</taxon>
        <taxon>Arthropoda</taxon>
        <taxon>Hexapoda</taxon>
        <taxon>Insecta</taxon>
        <taxon>Pterygota</taxon>
        <taxon>Neoptera</taxon>
        <taxon>Endopterygota</taxon>
        <taxon>Hymenoptera</taxon>
        <taxon>Apocrita</taxon>
        <taxon>Aculeata</taxon>
        <taxon>Formicoidea</taxon>
        <taxon>Formicidae</taxon>
        <taxon>Formicinae</taxon>
        <taxon>Camponotus</taxon>
    </lineage>
</organism>
<dbReference type="InterPro" id="IPR027268">
    <property type="entry name" value="Peptidase_M4/M1_CTD_sf"/>
</dbReference>
<evidence type="ECO:0000313" key="4">
    <source>
        <dbReference type="Proteomes" id="UP000000311"/>
    </source>
</evidence>
<dbReference type="InterPro" id="IPR050344">
    <property type="entry name" value="Peptidase_M1_aminopeptidases"/>
</dbReference>
<dbReference type="SUPFAM" id="SSF55486">
    <property type="entry name" value="Metalloproteases ('zincins'), catalytic domain"/>
    <property type="match status" value="1"/>
</dbReference>
<dbReference type="GO" id="GO:0043171">
    <property type="term" value="P:peptide catabolic process"/>
    <property type="evidence" value="ECO:0007669"/>
    <property type="project" value="TreeGrafter"/>
</dbReference>
<proteinExistence type="predicted"/>
<dbReference type="PANTHER" id="PTHR11533:SF276">
    <property type="entry name" value="GLUTAMYL AMINOPEPTIDASE"/>
    <property type="match status" value="1"/>
</dbReference>
<sequence>FSETYFAYNESVNTIHGKLVVAMTTTHEMAHQWLSNVVTPLWWSQTWLSEGFATFFQMYILNQV</sequence>
<protein>
    <submittedName>
        <fullName evidence="3">Endoplasmic reticulum aminopeptidase 1</fullName>
    </submittedName>
</protein>
<dbReference type="PANTHER" id="PTHR11533">
    <property type="entry name" value="PROTEASE M1 ZINC METALLOPROTEASE"/>
    <property type="match status" value="1"/>
</dbReference>